<organism evidence="2 3">
    <name type="scientific">Gibberella moniliformis (strain M3125 / FGSC 7600)</name>
    <name type="common">Maize ear and stalk rot fungus</name>
    <name type="synonym">Fusarium verticillioides</name>
    <dbReference type="NCBI Taxonomy" id="334819"/>
    <lineage>
        <taxon>Eukaryota</taxon>
        <taxon>Fungi</taxon>
        <taxon>Dikarya</taxon>
        <taxon>Ascomycota</taxon>
        <taxon>Pezizomycotina</taxon>
        <taxon>Sordariomycetes</taxon>
        <taxon>Hypocreomycetidae</taxon>
        <taxon>Hypocreales</taxon>
        <taxon>Nectriaceae</taxon>
        <taxon>Fusarium</taxon>
        <taxon>Fusarium fujikuroi species complex</taxon>
    </lineage>
</organism>
<keyword evidence="1" id="KW-0812">Transmembrane</keyword>
<dbReference type="KEGG" id="fvr:FVEG_12706"/>
<dbReference type="GeneID" id="30070120"/>
<dbReference type="RefSeq" id="XP_018760687.1">
    <property type="nucleotide sequence ID" value="XM_018902048.1"/>
</dbReference>
<accession>W7MTN5</accession>
<dbReference type="EMBL" id="DS022261">
    <property type="protein sequence ID" value="EWG54496.1"/>
    <property type="molecule type" value="Genomic_DNA"/>
</dbReference>
<proteinExistence type="predicted"/>
<gene>
    <name evidence="2" type="ORF">FVEG_12706</name>
</gene>
<keyword evidence="1" id="KW-0472">Membrane</keyword>
<evidence type="ECO:0000313" key="2">
    <source>
        <dbReference type="EMBL" id="EWG54496.1"/>
    </source>
</evidence>
<evidence type="ECO:0000313" key="3">
    <source>
        <dbReference type="Proteomes" id="UP000009096"/>
    </source>
</evidence>
<dbReference type="OrthoDB" id="271595at2759"/>
<dbReference type="AlphaFoldDB" id="W7MTN5"/>
<protein>
    <recommendedName>
        <fullName evidence="4">Transcription factor domain-containing protein</fullName>
    </recommendedName>
</protein>
<feature type="transmembrane region" description="Helical" evidence="1">
    <location>
        <begin position="33"/>
        <end position="54"/>
    </location>
</feature>
<evidence type="ECO:0008006" key="4">
    <source>
        <dbReference type="Google" id="ProtNLM"/>
    </source>
</evidence>
<evidence type="ECO:0000256" key="1">
    <source>
        <dbReference type="SAM" id="Phobius"/>
    </source>
</evidence>
<name>W7MTN5_GIBM7</name>
<keyword evidence="3" id="KW-1185">Reference proteome</keyword>
<dbReference type="VEuPathDB" id="FungiDB:FVEG_12706"/>
<dbReference type="Proteomes" id="UP000009096">
    <property type="component" value="Chromosome 3"/>
</dbReference>
<dbReference type="CDD" id="cd12148">
    <property type="entry name" value="fungal_TF_MHR"/>
    <property type="match status" value="1"/>
</dbReference>
<reference evidence="2 3" key="1">
    <citation type="journal article" date="2010" name="Nature">
        <title>Comparative genomics reveals mobile pathogenicity chromosomes in Fusarium.</title>
        <authorList>
            <person name="Ma L.J."/>
            <person name="van der Does H.C."/>
            <person name="Borkovich K.A."/>
            <person name="Coleman J.J."/>
            <person name="Daboussi M.J."/>
            <person name="Di Pietro A."/>
            <person name="Dufresne M."/>
            <person name="Freitag M."/>
            <person name="Grabherr M."/>
            <person name="Henrissat B."/>
            <person name="Houterman P.M."/>
            <person name="Kang S."/>
            <person name="Shim W.B."/>
            <person name="Woloshuk C."/>
            <person name="Xie X."/>
            <person name="Xu J.R."/>
            <person name="Antoniw J."/>
            <person name="Baker S.E."/>
            <person name="Bluhm B.H."/>
            <person name="Breakspear A."/>
            <person name="Brown D.W."/>
            <person name="Butchko R.A."/>
            <person name="Chapman S."/>
            <person name="Coulson R."/>
            <person name="Coutinho P.M."/>
            <person name="Danchin E.G."/>
            <person name="Diener A."/>
            <person name="Gale L.R."/>
            <person name="Gardiner D.M."/>
            <person name="Goff S."/>
            <person name="Hammond-Kosack K.E."/>
            <person name="Hilburn K."/>
            <person name="Hua-Van A."/>
            <person name="Jonkers W."/>
            <person name="Kazan K."/>
            <person name="Kodira C.D."/>
            <person name="Koehrsen M."/>
            <person name="Kumar L."/>
            <person name="Lee Y.H."/>
            <person name="Li L."/>
            <person name="Manners J.M."/>
            <person name="Miranda-Saavedra D."/>
            <person name="Mukherjee M."/>
            <person name="Park G."/>
            <person name="Park J."/>
            <person name="Park S.Y."/>
            <person name="Proctor R.H."/>
            <person name="Regev A."/>
            <person name="Ruiz-Roldan M.C."/>
            <person name="Sain D."/>
            <person name="Sakthikumar S."/>
            <person name="Sykes S."/>
            <person name="Schwartz D.C."/>
            <person name="Turgeon B.G."/>
            <person name="Wapinski I."/>
            <person name="Yoder O."/>
            <person name="Young S."/>
            <person name="Zeng Q."/>
            <person name="Zhou S."/>
            <person name="Galagan J."/>
            <person name="Cuomo C.A."/>
            <person name="Kistler H.C."/>
            <person name="Rep M."/>
        </authorList>
    </citation>
    <scope>NUCLEOTIDE SEQUENCE [LARGE SCALE GENOMIC DNA]</scope>
    <source>
        <strain evidence="3">M3125 / FGSC 7600</strain>
    </source>
</reference>
<keyword evidence="1" id="KW-1133">Transmembrane helix</keyword>
<sequence length="157" mass="18128">MLALSLRTVPKNDYPGDDEKFISSACAYVDRHLYILSIDIGLQIVLGIALYFMTTSNLQRAGFMHAIAVNPVYRLEYHKLFGETVKHVWIAYIIDRDLSLLTGEPYLMQENYIDPSAEDLAEEGEGTLYDYKDECRFEIFRFRTRLATIQGKIFDLV</sequence>